<protein>
    <submittedName>
        <fullName evidence="1">Uncharacterized protein</fullName>
    </submittedName>
</protein>
<dbReference type="Proteomes" id="UP000282378">
    <property type="component" value="Unassembled WGS sequence"/>
</dbReference>
<name>A0A3M2YDB8_PSEYM</name>
<dbReference type="AlphaFoldDB" id="A0A3M2YDB8"/>
<feature type="non-terminal residue" evidence="1">
    <location>
        <position position="30"/>
    </location>
</feature>
<accession>A0A3M2YDB8</accession>
<sequence length="30" mass="3445">MDNHVRSHTMELITMNTLTAKTKFQGLRGL</sequence>
<evidence type="ECO:0000313" key="2">
    <source>
        <dbReference type="Proteomes" id="UP000282378"/>
    </source>
</evidence>
<comment type="caution">
    <text evidence="1">The sequence shown here is derived from an EMBL/GenBank/DDBJ whole genome shotgun (WGS) entry which is preliminary data.</text>
</comment>
<organism evidence="1 2">
    <name type="scientific">Pseudomonas syringae pv. maculicola</name>
    <dbReference type="NCBI Taxonomy" id="59511"/>
    <lineage>
        <taxon>Bacteria</taxon>
        <taxon>Pseudomonadati</taxon>
        <taxon>Pseudomonadota</taxon>
        <taxon>Gammaproteobacteria</taxon>
        <taxon>Pseudomonadales</taxon>
        <taxon>Pseudomonadaceae</taxon>
        <taxon>Pseudomonas</taxon>
    </lineage>
</organism>
<dbReference type="EMBL" id="RBNL01002360">
    <property type="protein sequence ID" value="RML73982.1"/>
    <property type="molecule type" value="Genomic_DNA"/>
</dbReference>
<reference evidence="1 2" key="1">
    <citation type="submission" date="2018-08" db="EMBL/GenBank/DDBJ databases">
        <title>Recombination of ecologically and evolutionarily significant loci maintains genetic cohesion in the Pseudomonas syringae species complex.</title>
        <authorList>
            <person name="Dillon M."/>
            <person name="Thakur S."/>
            <person name="Almeida R.N.D."/>
            <person name="Weir B.S."/>
            <person name="Guttman D.S."/>
        </authorList>
    </citation>
    <scope>NUCLEOTIDE SEQUENCE [LARGE SCALE GENOMIC DNA]</scope>
    <source>
        <strain evidence="1 2">88_10</strain>
    </source>
</reference>
<evidence type="ECO:0000313" key="1">
    <source>
        <dbReference type="EMBL" id="RML73982.1"/>
    </source>
</evidence>
<proteinExistence type="predicted"/>
<gene>
    <name evidence="1" type="ORF">APX70_07529</name>
</gene>